<evidence type="ECO:0000256" key="3">
    <source>
        <dbReference type="ARBA" id="ARBA00022840"/>
    </source>
</evidence>
<dbReference type="SMART" id="SM00382">
    <property type="entry name" value="AAA"/>
    <property type="match status" value="4"/>
</dbReference>
<dbReference type="EMBL" id="JADIMW010000076">
    <property type="protein sequence ID" value="MBO8438675.1"/>
    <property type="molecule type" value="Genomic_DNA"/>
</dbReference>
<dbReference type="SUPFAM" id="SSF52540">
    <property type="entry name" value="P-loop containing nucleoside triphosphate hydrolases"/>
    <property type="match status" value="4"/>
</dbReference>
<dbReference type="Pfam" id="PF00004">
    <property type="entry name" value="AAA"/>
    <property type="match status" value="4"/>
</dbReference>
<name>A0A9D9E547_9BACT</name>
<feature type="domain" description="AAA+ ATPase" evidence="4">
    <location>
        <begin position="321"/>
        <end position="459"/>
    </location>
</feature>
<keyword evidence="3" id="KW-0067">ATP-binding</keyword>
<accession>A0A9D9E547</accession>
<dbReference type="InterPro" id="IPR041627">
    <property type="entry name" value="AAA_lid_6"/>
</dbReference>
<feature type="domain" description="AAA+ ATPase" evidence="4">
    <location>
        <begin position="64"/>
        <end position="183"/>
    </location>
</feature>
<comment type="similarity">
    <text evidence="1">Belongs to the CbxX/CfxQ family.</text>
</comment>
<organism evidence="5 6">
    <name type="scientific">Candidatus Caccoplasma merdipullorum</name>
    <dbReference type="NCBI Taxonomy" id="2840718"/>
    <lineage>
        <taxon>Bacteria</taxon>
        <taxon>Pseudomonadati</taxon>
        <taxon>Bacteroidota</taxon>
        <taxon>Bacteroidia</taxon>
        <taxon>Bacteroidales</taxon>
        <taxon>Bacteroidaceae</taxon>
        <taxon>Bacteroidaceae incertae sedis</taxon>
        <taxon>Candidatus Caccoplasma</taxon>
    </lineage>
</organism>
<reference evidence="5" key="2">
    <citation type="journal article" date="2021" name="PeerJ">
        <title>Extensive microbial diversity within the chicken gut microbiome revealed by metagenomics and culture.</title>
        <authorList>
            <person name="Gilroy R."/>
            <person name="Ravi A."/>
            <person name="Getino M."/>
            <person name="Pursley I."/>
            <person name="Horton D.L."/>
            <person name="Alikhan N.F."/>
            <person name="Baker D."/>
            <person name="Gharbi K."/>
            <person name="Hall N."/>
            <person name="Watson M."/>
            <person name="Adriaenssens E.M."/>
            <person name="Foster-Nyarko E."/>
            <person name="Jarju S."/>
            <person name="Secka A."/>
            <person name="Antonio M."/>
            <person name="Oren A."/>
            <person name="Chaudhuri R.R."/>
            <person name="La Ragione R."/>
            <person name="Hildebrand F."/>
            <person name="Pallen M.J."/>
        </authorList>
    </citation>
    <scope>NUCLEOTIDE SEQUENCE</scope>
    <source>
        <strain evidence="5">G3-4614</strain>
    </source>
</reference>
<reference evidence="5" key="1">
    <citation type="submission" date="2020-10" db="EMBL/GenBank/DDBJ databases">
        <authorList>
            <person name="Gilroy R."/>
        </authorList>
    </citation>
    <scope>NUCLEOTIDE SEQUENCE</scope>
    <source>
        <strain evidence="5">G3-4614</strain>
    </source>
</reference>
<protein>
    <submittedName>
        <fullName evidence="5">AAA family ATPase</fullName>
    </submittedName>
</protein>
<dbReference type="Pfam" id="PF17866">
    <property type="entry name" value="AAA_lid_6"/>
    <property type="match status" value="3"/>
</dbReference>
<proteinExistence type="inferred from homology"/>
<dbReference type="AlphaFoldDB" id="A0A9D9E547"/>
<feature type="domain" description="AAA+ ATPase" evidence="4">
    <location>
        <begin position="606"/>
        <end position="746"/>
    </location>
</feature>
<evidence type="ECO:0000313" key="5">
    <source>
        <dbReference type="EMBL" id="MBO8438675.1"/>
    </source>
</evidence>
<dbReference type="InterPro" id="IPR027417">
    <property type="entry name" value="P-loop_NTPase"/>
</dbReference>
<dbReference type="PRINTS" id="PR00819">
    <property type="entry name" value="CBXCFQXSUPER"/>
</dbReference>
<feature type="domain" description="AAA+ ATPase" evidence="4">
    <location>
        <begin position="883"/>
        <end position="1021"/>
    </location>
</feature>
<dbReference type="Proteomes" id="UP000823636">
    <property type="component" value="Unassembled WGS sequence"/>
</dbReference>
<dbReference type="InterPro" id="IPR050773">
    <property type="entry name" value="CbxX/CfxQ_RuBisCO_ESX"/>
</dbReference>
<evidence type="ECO:0000259" key="4">
    <source>
        <dbReference type="SMART" id="SM00382"/>
    </source>
</evidence>
<evidence type="ECO:0000256" key="2">
    <source>
        <dbReference type="ARBA" id="ARBA00022741"/>
    </source>
</evidence>
<dbReference type="Gene3D" id="3.40.50.300">
    <property type="entry name" value="P-loop containing nucleotide triphosphate hydrolases"/>
    <property type="match status" value="4"/>
</dbReference>
<comment type="caution">
    <text evidence="5">The sequence shown here is derived from an EMBL/GenBank/DDBJ whole genome shotgun (WGS) entry which is preliminary data.</text>
</comment>
<dbReference type="InterPro" id="IPR003593">
    <property type="entry name" value="AAA+_ATPase"/>
</dbReference>
<evidence type="ECO:0000256" key="1">
    <source>
        <dbReference type="ARBA" id="ARBA00010378"/>
    </source>
</evidence>
<dbReference type="PANTHER" id="PTHR43392">
    <property type="entry name" value="AAA-TYPE ATPASE FAMILY PROTEIN / ANKYRIN REPEAT FAMILY PROTEIN"/>
    <property type="match status" value="1"/>
</dbReference>
<dbReference type="GO" id="GO:0016887">
    <property type="term" value="F:ATP hydrolysis activity"/>
    <property type="evidence" value="ECO:0007669"/>
    <property type="project" value="InterPro"/>
</dbReference>
<keyword evidence="2" id="KW-0547">Nucleotide-binding</keyword>
<dbReference type="GO" id="GO:0005524">
    <property type="term" value="F:ATP binding"/>
    <property type="evidence" value="ECO:0007669"/>
    <property type="project" value="UniProtKB-KW"/>
</dbReference>
<dbReference type="CDD" id="cd00009">
    <property type="entry name" value="AAA"/>
    <property type="match status" value="3"/>
</dbReference>
<gene>
    <name evidence="5" type="ORF">IAC54_07255</name>
</gene>
<evidence type="ECO:0000313" key="6">
    <source>
        <dbReference type="Proteomes" id="UP000823636"/>
    </source>
</evidence>
<sequence>MKCNNCNTDNRQEALFCKHCGGKLALPDTDPFIGLVGLTDIKQQIAQLITTFNSVKNRGANITIGCDTIIMGASGTGKTHLANAIAKALYSANIVKQPRPLVVDAVDWDNFVKDWQENIKKVQDGILIIDNVQKLVPDGYSKNVDKLDILFSGMDKWNGNPIVIITGLPDGFREYIEGNPQVRNKFEYFFRLEEYSAQELTAICIKALSEKYKVGIEADAYGKLERVMMFIVRNKPEGWGNAHAALKMADEIFYNMVRRGGETVSCADIEGTEYRDKTSEEIMAELDEFVGIDNIRTEIRNLISELELSKVRSNKDGSGEINSHYIFSGNPGTGKTTIARKMADIFKAMGVLPIGHLVEADRSKLVGQYVGQTAIQTNRLIDKAMGGVLLIDEAYTLNQGDSDNFGHEAIDTLLKRLEDDRGKFVCIVAGYTKQMFDFIQSNPGLKSRFNKDIRFEDYDGGSLTAIFRQQMASKSKEMPRPLTLSDEAERNLRNFFDMMYATRDRNFGNARDVRKVFETAMSRQSARLTKLRTEGQFTPDMLFVLTRDDIEGDENTRELNLDDIMAKMEREFVGMQSVKDAMRTIGKKMATNRLRMEHGVGDAKTLGIHIKLTGNPGTGKTTVARTLGEMLKAVHVLPTDNVIEVDRSKLVSQYVGETAKLVNQTIDRAMGGILFVDEAYTLSQDSGSGSDFGKEAIETLMKRMEDDRGKFVCILAGYRNEMDNFMRVNPGIKSRITHHIHIEDYSRDELLQIFKNMVKKEKMVLTPEAEELSRRAVDEIVSAKSKDFGNAREMRKLLNTTLDNQANRIDRLDGNVTKEQLITIEAEDIPVAKHKDIDEEECLKALDKLVGLDGVKQEVRNLVNYLKLEKMRAEALGKKFAGMRDHYLFLGNPGTGKTTVARIMADVFLSLGITTKSGIVEVDRSKLVAKYVGHTAEQTNNVIDSAMGSILFIDEAYTLNQGPQDNFGNEAIDTLLKRMEDDRGKFVCIAAGYSYEMGEFLAANSGLQSRFNKTIVFEDYDAASLAEIFRRKAAGENFTMSPEAESAMVNRFVELYENRTQNFGNAREVNNVFQKVKERQSQRIIDMMMKGGRPSPADLLSFTPEDFAF</sequence>
<dbReference type="Gene3D" id="1.10.8.60">
    <property type="match status" value="2"/>
</dbReference>
<dbReference type="PANTHER" id="PTHR43392:SF2">
    <property type="entry name" value="AAA-TYPE ATPASE FAMILY PROTEIN _ ANKYRIN REPEAT FAMILY PROTEIN"/>
    <property type="match status" value="1"/>
</dbReference>
<dbReference type="FunFam" id="3.40.50.300:FF:000216">
    <property type="entry name" value="Type VII secretion ATPase EccA"/>
    <property type="match status" value="3"/>
</dbReference>
<dbReference type="InterPro" id="IPR003959">
    <property type="entry name" value="ATPase_AAA_core"/>
</dbReference>
<dbReference type="InterPro" id="IPR000641">
    <property type="entry name" value="CbxX/CfxQ"/>
</dbReference>